<name>A0A6C0KAE5_9ZZZZ</name>
<evidence type="ECO:0000313" key="2">
    <source>
        <dbReference type="EMBL" id="QHU13248.1"/>
    </source>
</evidence>
<sequence>MIIFKTVLTDKQIEDYKRPEGTKTYECGAGLNCAFCALKMLGVYNPNLEEKSKTCGPRFRSGKPVRPEEYITAIKQVIADMTEEHHEFAFAQEIGNPSVSLAKIAGNLQPLEACYFIYGRYGVATHAVVLRKNREGEVELIDPQRGSDDVGKESGFTAERAAELRVELTPEYYRVRGIPEIEAVMVEQSVFFKYWPSKEALFDDLPHFVIACLMVDSVVGLKMLIDDRDTSKLMEVEDMPTPTPTPNPPMDVEAEAESEMEMEGGGTETVNYPMTPEKGESEDDLTTLSVKPGERLDPTSMKKLFLSIQETATVNVDPVLFKTIVKLLGTPDGEDVITNLLELPEEEFQEEEEDDDEQMGGAAVMITPEQYKTQIQDFWTKNQAEDRVNSTFYLMKKALELHNVERNRISKKGILKGYESPNPTGQCKKVGGDAVGNICWLCGGFAPYSWEKLKPETQMGICKLFFNRKECEHILPVNLMYFLKTLVNTEIPPTTEIQKKLQKLLYDNSCRLCNGKKDNGLYIRTQTIDGDIEPHVPNILSDVLTFFTVYGSTTGPCESGNGNMGDVPSELASVGSLVHVKGKYYPNIIRAQLNPGFVPSPTKQSTQADKAKQLSGPAQILSGIQSNYPEAYQKLTTEPGITEPSTSTFGNEVLPQVTSILKGKLHTAESLEGPFKEIARVDQKVAVDWILRRFCIIYDRIRTICNVLNSPEGKALWNTQTDSILLGNGEPMKQIKALAVINNGPKSESTRLDRTTRGSEEESAPEDEEMMGQKYPIEPPPKRQRRGGEEHLDISVHRGGRRIVHVDL</sequence>
<dbReference type="AlphaFoldDB" id="A0A6C0KAE5"/>
<dbReference type="EMBL" id="MN740816">
    <property type="protein sequence ID" value="QHU13248.1"/>
    <property type="molecule type" value="Genomic_DNA"/>
</dbReference>
<feature type="region of interest" description="Disordered" evidence="1">
    <location>
        <begin position="743"/>
        <end position="799"/>
    </location>
</feature>
<evidence type="ECO:0000256" key="1">
    <source>
        <dbReference type="SAM" id="MobiDB-lite"/>
    </source>
</evidence>
<proteinExistence type="predicted"/>
<reference evidence="2" key="1">
    <citation type="journal article" date="2020" name="Nature">
        <title>Giant virus diversity and host interactions through global metagenomics.</title>
        <authorList>
            <person name="Schulz F."/>
            <person name="Roux S."/>
            <person name="Paez-Espino D."/>
            <person name="Jungbluth S."/>
            <person name="Walsh D.A."/>
            <person name="Denef V.J."/>
            <person name="McMahon K.D."/>
            <person name="Konstantinidis K.T."/>
            <person name="Eloe-Fadrosh E.A."/>
            <person name="Kyrpides N.C."/>
            <person name="Woyke T."/>
        </authorList>
    </citation>
    <scope>NUCLEOTIDE SEQUENCE</scope>
    <source>
        <strain evidence="2">GVMAG-S-1101178-127</strain>
    </source>
</reference>
<feature type="compositionally biased region" description="Acidic residues" evidence="1">
    <location>
        <begin position="761"/>
        <end position="770"/>
    </location>
</feature>
<organism evidence="2">
    <name type="scientific">viral metagenome</name>
    <dbReference type="NCBI Taxonomy" id="1070528"/>
    <lineage>
        <taxon>unclassified sequences</taxon>
        <taxon>metagenomes</taxon>
        <taxon>organismal metagenomes</taxon>
    </lineage>
</organism>
<feature type="compositionally biased region" description="Basic and acidic residues" evidence="1">
    <location>
        <begin position="748"/>
        <end position="760"/>
    </location>
</feature>
<protein>
    <submittedName>
        <fullName evidence="2">Uncharacterized protein</fullName>
    </submittedName>
</protein>
<feature type="compositionally biased region" description="Basic and acidic residues" evidence="1">
    <location>
        <begin position="786"/>
        <end position="796"/>
    </location>
</feature>
<accession>A0A6C0KAE5</accession>